<dbReference type="EMBL" id="JAADYS010000348">
    <property type="protein sequence ID" value="KAF4470435.1"/>
    <property type="molecule type" value="Genomic_DNA"/>
</dbReference>
<dbReference type="AlphaFoldDB" id="A0A8H4LL61"/>
<organism evidence="3 4">
    <name type="scientific">Fusarium albosuccineum</name>
    <dbReference type="NCBI Taxonomy" id="1237068"/>
    <lineage>
        <taxon>Eukaryota</taxon>
        <taxon>Fungi</taxon>
        <taxon>Dikarya</taxon>
        <taxon>Ascomycota</taxon>
        <taxon>Pezizomycotina</taxon>
        <taxon>Sordariomycetes</taxon>
        <taxon>Hypocreomycetidae</taxon>
        <taxon>Hypocreales</taxon>
        <taxon>Nectriaceae</taxon>
        <taxon>Fusarium</taxon>
        <taxon>Fusarium decemcellulare species complex</taxon>
    </lineage>
</organism>
<dbReference type="PANTHER" id="PTHR24148">
    <property type="entry name" value="ANKYRIN REPEAT DOMAIN-CONTAINING PROTEIN 39 HOMOLOG-RELATED"/>
    <property type="match status" value="1"/>
</dbReference>
<protein>
    <submittedName>
        <fullName evidence="3">Heterokaryon incompatibility het-6</fullName>
    </submittedName>
</protein>
<keyword evidence="4" id="KW-1185">Reference proteome</keyword>
<dbReference type="OrthoDB" id="2157530at2759"/>
<reference evidence="3 4" key="1">
    <citation type="submission" date="2020-01" db="EMBL/GenBank/DDBJ databases">
        <title>Identification and distribution of gene clusters putatively required for synthesis of sphingolipid metabolism inhibitors in phylogenetically diverse species of the filamentous fungus Fusarium.</title>
        <authorList>
            <person name="Kim H.-S."/>
            <person name="Busman M."/>
            <person name="Brown D.W."/>
            <person name="Divon H."/>
            <person name="Uhlig S."/>
            <person name="Proctor R.H."/>
        </authorList>
    </citation>
    <scope>NUCLEOTIDE SEQUENCE [LARGE SCALE GENOMIC DNA]</scope>
    <source>
        <strain evidence="3 4">NRRL 20459</strain>
    </source>
</reference>
<dbReference type="InterPro" id="IPR010730">
    <property type="entry name" value="HET"/>
</dbReference>
<name>A0A8H4LL61_9HYPO</name>
<dbReference type="InterPro" id="IPR052895">
    <property type="entry name" value="HetReg/Transcr_Mod"/>
</dbReference>
<dbReference type="PANTHER" id="PTHR24148:SF81">
    <property type="entry name" value="HETEROKARYON INCOMPATIBILITY DOMAIN-CONTAINING PROTEIN"/>
    <property type="match status" value="1"/>
</dbReference>
<proteinExistence type="predicted"/>
<evidence type="ECO:0000313" key="3">
    <source>
        <dbReference type="EMBL" id="KAF4470435.1"/>
    </source>
</evidence>
<feature type="compositionally biased region" description="Basic and acidic residues" evidence="1">
    <location>
        <begin position="79"/>
        <end position="98"/>
    </location>
</feature>
<evidence type="ECO:0000256" key="1">
    <source>
        <dbReference type="SAM" id="MobiDB-lite"/>
    </source>
</evidence>
<comment type="caution">
    <text evidence="3">The sequence shown here is derived from an EMBL/GenBank/DDBJ whole genome shotgun (WGS) entry which is preliminary data.</text>
</comment>
<evidence type="ECO:0000313" key="4">
    <source>
        <dbReference type="Proteomes" id="UP000554235"/>
    </source>
</evidence>
<sequence>MEAKGSSQVRWHEQGCKAPAIVTTQGLPSCRACNKSPDLEMLLTVQKTSTLGTEIPPDEPFDKMNLWWPPSVPYRKAHDTPGPEIVGERHQDKDETTKTARHASTLSTNIANAIYEGNLGPESFRLACLEPIPTLDDNNPIVHVTLETYELNNHPEYEAVSYTWGGENNDSSRKHPIYFGPYWDVLFQTKNCWDMLRFCIPTRGIRLLWVDALCINQSSIRDRGIQVANMGRIYRECQKVVVYLGPDITPDLPPNQYPRRYLLQNIETAKSSSLRERQLDLGEVLARRYFTRIWVTQELVLPRQAVMRIGDVDFTLDLSTREFLHEATPSTAAPWLQYGISGGVLEGSICELMARTAMSDSQDPRDRLFGILGLVGPQAENPGYTAPLRVDYSLSYQAVSIGFFYYCLIKLKMPHILLGSRGLIAGDNLPSWVPDWSSKNLWNCILARRLSEYDSDELRKALLQDPVAEIFSQPSNVCSVGVLERDSPLSCGSATEWETRFQVDSQTGALTMRLTRLCIIRSNLAFFKDTKGGRMFVAQYENHGLGLISHFALDEIVRPGLDEIFFLDTPSKTNRIFLILRKLGNSSNWRVVASCDLFFIGFNDHKTIYPFMNTDKMVFPNEIWELHCVNAHALLAQLATPIQSSSLQWLLPDLEHVNDLLVYVFRAVTEEPLGVFMPVVYLKSRHTEDWSWLRNRHIRFYFSRDKWDHMPPSIHDEFAEFASKVALQVSTHGLFWVHYPVDPSTLSNDSDVGLAIDAVCLLSWVGSLVNIPWENLAVAELVSERNGGRLDHLLQDEKIQYGEYWMSNNGVLDRRLCEELEIDGSSCQVTIV</sequence>
<evidence type="ECO:0000259" key="2">
    <source>
        <dbReference type="Pfam" id="PF06985"/>
    </source>
</evidence>
<feature type="region of interest" description="Disordered" evidence="1">
    <location>
        <begin position="79"/>
        <end position="101"/>
    </location>
</feature>
<gene>
    <name evidence="3" type="ORF">FALBO_2665</name>
</gene>
<accession>A0A8H4LL61</accession>
<dbReference type="Pfam" id="PF06985">
    <property type="entry name" value="HET"/>
    <property type="match status" value="1"/>
</dbReference>
<dbReference type="Proteomes" id="UP000554235">
    <property type="component" value="Unassembled WGS sequence"/>
</dbReference>
<feature type="domain" description="Heterokaryon incompatibility" evidence="2">
    <location>
        <begin position="157"/>
        <end position="298"/>
    </location>
</feature>